<dbReference type="WBParaSite" id="PS1159_v2.g13434.t3">
    <property type="protein sequence ID" value="PS1159_v2.g13434.t3"/>
    <property type="gene ID" value="PS1159_v2.g13434"/>
</dbReference>
<reference evidence="2" key="1">
    <citation type="submission" date="2022-11" db="UniProtKB">
        <authorList>
            <consortium name="WormBaseParasite"/>
        </authorList>
    </citation>
    <scope>IDENTIFICATION</scope>
</reference>
<name>A0AC35F3I2_9BILA</name>
<sequence length="206" mass="23020">MKVLIFLIFIGLIAVEGIEIKDLTADELRTLCPNEYKFCADKVSEGKCFGSSRKAGELKRKCPCSCSNVHHRRIQNCCKKVGREEMEFCLPLCAYNTTLQDLGGGLGIKCVSQLTTWAYCAADAQDTTSCCQNKDAQDTTSCCQNKGVPKECLSFCKGDVPTCDLQSIFSYKPCLKHMETIVSCHKEQLADKPQFDPQWEAPCEWE</sequence>
<evidence type="ECO:0000313" key="2">
    <source>
        <dbReference type="WBParaSite" id="PS1159_v2.g13434.t3"/>
    </source>
</evidence>
<protein>
    <submittedName>
        <fullName evidence="2">Uncharacterized protein</fullName>
    </submittedName>
</protein>
<accession>A0AC35F3I2</accession>
<organism evidence="1 2">
    <name type="scientific">Panagrolaimus sp. PS1159</name>
    <dbReference type="NCBI Taxonomy" id="55785"/>
    <lineage>
        <taxon>Eukaryota</taxon>
        <taxon>Metazoa</taxon>
        <taxon>Ecdysozoa</taxon>
        <taxon>Nematoda</taxon>
        <taxon>Chromadorea</taxon>
        <taxon>Rhabditida</taxon>
        <taxon>Tylenchina</taxon>
        <taxon>Panagrolaimomorpha</taxon>
        <taxon>Panagrolaimoidea</taxon>
        <taxon>Panagrolaimidae</taxon>
        <taxon>Panagrolaimus</taxon>
    </lineage>
</organism>
<evidence type="ECO:0000313" key="1">
    <source>
        <dbReference type="Proteomes" id="UP000887580"/>
    </source>
</evidence>
<dbReference type="Proteomes" id="UP000887580">
    <property type="component" value="Unplaced"/>
</dbReference>
<proteinExistence type="predicted"/>